<dbReference type="Gene3D" id="3.90.550.10">
    <property type="entry name" value="Spore Coat Polysaccharide Biosynthesis Protein SpsA, Chain A"/>
    <property type="match status" value="1"/>
</dbReference>
<dbReference type="RefSeq" id="WP_208343205.1">
    <property type="nucleotide sequence ID" value="NZ_CAWQFN010000268.1"/>
</dbReference>
<feature type="domain" description="Glycosyltransferase 2-like" evidence="2">
    <location>
        <begin position="15"/>
        <end position="149"/>
    </location>
</feature>
<dbReference type="AlphaFoldDB" id="A0AAP5I1V0"/>
<dbReference type="SUPFAM" id="SSF53448">
    <property type="entry name" value="Nucleotide-diphospho-sugar transferases"/>
    <property type="match status" value="1"/>
</dbReference>
<protein>
    <submittedName>
        <fullName evidence="3">Glycosyltransferase family 2 protein</fullName>
    </submittedName>
</protein>
<dbReference type="InterPro" id="IPR001173">
    <property type="entry name" value="Glyco_trans_2-like"/>
</dbReference>
<accession>A0AAP5I1V0</accession>
<organism evidence="3 4">
    <name type="scientific">Aetokthonos hydrillicola Thurmond2011</name>
    <dbReference type="NCBI Taxonomy" id="2712845"/>
    <lineage>
        <taxon>Bacteria</taxon>
        <taxon>Bacillati</taxon>
        <taxon>Cyanobacteriota</taxon>
        <taxon>Cyanophyceae</taxon>
        <taxon>Nostocales</taxon>
        <taxon>Hapalosiphonaceae</taxon>
        <taxon>Aetokthonos</taxon>
    </lineage>
</organism>
<evidence type="ECO:0000313" key="4">
    <source>
        <dbReference type="Proteomes" id="UP000667802"/>
    </source>
</evidence>
<dbReference type="PANTHER" id="PTHR43179:SF7">
    <property type="entry name" value="RHAMNOSYLTRANSFERASE WBBL"/>
    <property type="match status" value="1"/>
</dbReference>
<evidence type="ECO:0000256" key="1">
    <source>
        <dbReference type="SAM" id="Phobius"/>
    </source>
</evidence>
<keyword evidence="1" id="KW-0472">Membrane</keyword>
<keyword evidence="1" id="KW-1133">Transmembrane helix</keyword>
<dbReference type="Proteomes" id="UP000667802">
    <property type="component" value="Unassembled WGS sequence"/>
</dbReference>
<dbReference type="PANTHER" id="PTHR43179">
    <property type="entry name" value="RHAMNOSYLTRANSFERASE WBBL"/>
    <property type="match status" value="1"/>
</dbReference>
<dbReference type="EMBL" id="JAALHA020000001">
    <property type="protein sequence ID" value="MDR9893176.1"/>
    <property type="molecule type" value="Genomic_DNA"/>
</dbReference>
<comment type="caution">
    <text evidence="3">The sequence shown here is derived from an EMBL/GenBank/DDBJ whole genome shotgun (WGS) entry which is preliminary data.</text>
</comment>
<evidence type="ECO:0000313" key="3">
    <source>
        <dbReference type="EMBL" id="MDR9893176.1"/>
    </source>
</evidence>
<keyword evidence="4" id="KW-1185">Reference proteome</keyword>
<gene>
    <name evidence="3" type="ORF">G7B40_001070</name>
</gene>
<reference evidence="4" key="1">
    <citation type="journal article" date="2021" name="Science">
        <title>Hunting the eagle killer: A cyanobacterial neurotoxin causes vacuolar myelinopathy.</title>
        <authorList>
            <person name="Breinlinger S."/>
            <person name="Phillips T.J."/>
            <person name="Haram B.N."/>
            <person name="Mares J."/>
            <person name="Martinez Yerena J.A."/>
            <person name="Hrouzek P."/>
            <person name="Sobotka R."/>
            <person name="Henderson W.M."/>
            <person name="Schmieder P."/>
            <person name="Williams S.M."/>
            <person name="Lauderdale J.D."/>
            <person name="Wilde H.D."/>
            <person name="Gerrin W."/>
            <person name="Kust A."/>
            <person name="Washington J.W."/>
            <person name="Wagner C."/>
            <person name="Geier B."/>
            <person name="Liebeke M."/>
            <person name="Enke H."/>
            <person name="Niedermeyer T.H.J."/>
            <person name="Wilde S.B."/>
        </authorList>
    </citation>
    <scope>NUCLEOTIDE SEQUENCE [LARGE SCALE GENOMIC DNA]</scope>
    <source>
        <strain evidence="4">Thurmond2011</strain>
    </source>
</reference>
<evidence type="ECO:0000259" key="2">
    <source>
        <dbReference type="Pfam" id="PF00535"/>
    </source>
</evidence>
<name>A0AAP5I1V0_9CYAN</name>
<keyword evidence="1" id="KW-0812">Transmembrane</keyword>
<sequence>MTNTIQSDKSDSLLIVILNYRTANLTIDCLRSLQSEVRALPKTRVVVTDNASGDGSVEQIQATIETEGWGDWASLMPLERNGGFAYGNNAAIAPALQSNNPPSYVLLLNPDTVVRPGALSALLDFMKEYPEVGIAGSRLEEPDGTPQTSAFRFPTVFSEFDLALRLGVVSKLLSKWTISPPVSDESCQTDWVAGASMIIRREVFNSVGLLDEKYFMYFEEVDFCLQANKSGWTCWYVPQSRVVHFVGQSSGVTDTKKPPKRLPQYWFDSRRRYFLKNRGWLYTILTDAAWMIGFILSQWRYVIQRKLTNDPPKLLSDFFFNSVFFKGVQL</sequence>
<feature type="transmembrane region" description="Helical" evidence="1">
    <location>
        <begin position="279"/>
        <end position="299"/>
    </location>
</feature>
<proteinExistence type="predicted"/>
<dbReference type="Pfam" id="PF00535">
    <property type="entry name" value="Glycos_transf_2"/>
    <property type="match status" value="1"/>
</dbReference>
<dbReference type="InterPro" id="IPR029044">
    <property type="entry name" value="Nucleotide-diphossugar_trans"/>
</dbReference>
<dbReference type="CDD" id="cd04186">
    <property type="entry name" value="GT_2_like_c"/>
    <property type="match status" value="1"/>
</dbReference>